<reference evidence="1" key="1">
    <citation type="submission" date="2023-08" db="EMBL/GenBank/DDBJ databases">
        <authorList>
            <person name="Alioto T."/>
            <person name="Alioto T."/>
            <person name="Gomez Garrido J."/>
        </authorList>
    </citation>
    <scope>NUCLEOTIDE SEQUENCE</scope>
</reference>
<evidence type="ECO:0000313" key="2">
    <source>
        <dbReference type="Proteomes" id="UP001162480"/>
    </source>
</evidence>
<evidence type="ECO:0000313" key="1">
    <source>
        <dbReference type="EMBL" id="CAI9726426.1"/>
    </source>
</evidence>
<dbReference type="EMBL" id="OX597821">
    <property type="protein sequence ID" value="CAI9726426.1"/>
    <property type="molecule type" value="Genomic_DNA"/>
</dbReference>
<name>A0AA36F5F1_OCTVU</name>
<proteinExistence type="predicted"/>
<accession>A0AA36F5F1</accession>
<gene>
    <name evidence="1" type="ORF">OCTVUL_1B028551</name>
</gene>
<dbReference type="AlphaFoldDB" id="A0AA36F5F1"/>
<organism evidence="1 2">
    <name type="scientific">Octopus vulgaris</name>
    <name type="common">Common octopus</name>
    <dbReference type="NCBI Taxonomy" id="6645"/>
    <lineage>
        <taxon>Eukaryota</taxon>
        <taxon>Metazoa</taxon>
        <taxon>Spiralia</taxon>
        <taxon>Lophotrochozoa</taxon>
        <taxon>Mollusca</taxon>
        <taxon>Cephalopoda</taxon>
        <taxon>Coleoidea</taxon>
        <taxon>Octopodiformes</taxon>
        <taxon>Octopoda</taxon>
        <taxon>Incirrata</taxon>
        <taxon>Octopodidae</taxon>
        <taxon>Octopus</taxon>
    </lineage>
</organism>
<keyword evidence="2" id="KW-1185">Reference proteome</keyword>
<sequence length="67" mass="7419">MKRIGRCECPRTGFSSARTVRNDFTRISVMSKQPVVYSVKEKNASTKLKAGLPSVKSSLLDVMPDNT</sequence>
<dbReference type="Proteomes" id="UP001162480">
    <property type="component" value="Chromosome 8"/>
</dbReference>
<protein>
    <submittedName>
        <fullName evidence="1">Uncharacterized protein</fullName>
    </submittedName>
</protein>